<name>A0A1H7CYN9_9DEIO</name>
<proteinExistence type="predicted"/>
<organism evidence="1 2">
    <name type="scientific">Deinococcus reticulitermitis</name>
    <dbReference type="NCBI Taxonomy" id="856736"/>
    <lineage>
        <taxon>Bacteria</taxon>
        <taxon>Thermotogati</taxon>
        <taxon>Deinococcota</taxon>
        <taxon>Deinococci</taxon>
        <taxon>Deinococcales</taxon>
        <taxon>Deinococcaceae</taxon>
        <taxon>Deinococcus</taxon>
    </lineage>
</organism>
<dbReference type="EMBL" id="FNZA01000049">
    <property type="protein sequence ID" value="SEJ94709.1"/>
    <property type="molecule type" value="Genomic_DNA"/>
</dbReference>
<gene>
    <name evidence="1" type="ORF">SAMN04488058_1496</name>
</gene>
<keyword evidence="2" id="KW-1185">Reference proteome</keyword>
<evidence type="ECO:0000313" key="1">
    <source>
        <dbReference type="EMBL" id="SEJ94709.1"/>
    </source>
</evidence>
<sequence length="58" mass="6354">MLGNMSRQERKRGELFGFKVGKVGALPRLAPAPSSFLRALPVTLKENRTSAELFPPGE</sequence>
<dbReference type="AlphaFoldDB" id="A0A1H7CYN9"/>
<dbReference type="Proteomes" id="UP000199223">
    <property type="component" value="Unassembled WGS sequence"/>
</dbReference>
<protein>
    <submittedName>
        <fullName evidence="1">Uncharacterized protein</fullName>
    </submittedName>
</protein>
<evidence type="ECO:0000313" key="2">
    <source>
        <dbReference type="Proteomes" id="UP000199223"/>
    </source>
</evidence>
<reference evidence="2" key="1">
    <citation type="submission" date="2016-10" db="EMBL/GenBank/DDBJ databases">
        <authorList>
            <person name="Varghese N."/>
            <person name="Submissions S."/>
        </authorList>
    </citation>
    <scope>NUCLEOTIDE SEQUENCE [LARGE SCALE GENOMIC DNA]</scope>
    <source>
        <strain evidence="2">CGMCC 1.10218</strain>
    </source>
</reference>
<accession>A0A1H7CYN9</accession>